<sequence length="355" mass="39190">MVRRFETLVEMLGHGFDTVIDVRSPAEFAEDHVPGAINLPVLDNEERARVGTIYKQESPFRARKIGAALVFRNAATHIEQSLAHHEGDWQPLVYCWRGGQRSGTLGWMLREIGWRAEVVEGGYRSYRRLVHEMLYEGALPFRIILLDGNTGTAKTDVLHRLASRGRQVLDLEGLANHRGSLLGIRPEGQPSQKMFESRIAQALAVMDPGLPILVEAESSKIGQRIIPPALFALMKSAPRIEVTAPVEARTAYLAKEYADILSDVAFLEGVFGYLIALRGRETIDGWLAMARAGEREALTRALITEHYDPAYRTSRRANGQDPAEEIAASSLDAAGQEVLADGVEAALDRIQASVT</sequence>
<dbReference type="AlphaFoldDB" id="A0A1I0YH54"/>
<keyword evidence="4" id="KW-1185">Reference proteome</keyword>
<dbReference type="GO" id="GO:0043828">
    <property type="term" value="F:tRNA 2-selenouridine synthase activity"/>
    <property type="evidence" value="ECO:0007669"/>
    <property type="project" value="InterPro"/>
</dbReference>
<dbReference type="SMART" id="SM00450">
    <property type="entry name" value="RHOD"/>
    <property type="match status" value="1"/>
</dbReference>
<evidence type="ECO:0000313" key="4">
    <source>
        <dbReference type="Proteomes" id="UP000198796"/>
    </source>
</evidence>
<name>A0A1I0YH54_9RHOB</name>
<evidence type="ECO:0000313" key="3">
    <source>
        <dbReference type="EMBL" id="SFB12664.1"/>
    </source>
</evidence>
<dbReference type="Pfam" id="PF26341">
    <property type="entry name" value="AAA_SelU"/>
    <property type="match status" value="1"/>
</dbReference>
<dbReference type="PROSITE" id="PS00380">
    <property type="entry name" value="RHODANESE_1"/>
    <property type="match status" value="1"/>
</dbReference>
<reference evidence="3 4" key="1">
    <citation type="submission" date="2016-10" db="EMBL/GenBank/DDBJ databases">
        <authorList>
            <person name="de Groot N.N."/>
        </authorList>
    </citation>
    <scope>NUCLEOTIDE SEQUENCE [LARGE SCALE GENOMIC DNA]</scope>
    <source>
        <strain evidence="3 4">DSM 29316</strain>
    </source>
</reference>
<dbReference type="RefSeq" id="WP_092066487.1">
    <property type="nucleotide sequence ID" value="NZ_FOJU01000005.1"/>
</dbReference>
<dbReference type="InterPro" id="IPR036873">
    <property type="entry name" value="Rhodanese-like_dom_sf"/>
</dbReference>
<evidence type="ECO:0000259" key="2">
    <source>
        <dbReference type="PROSITE" id="PS50206"/>
    </source>
</evidence>
<dbReference type="Gene3D" id="3.40.250.10">
    <property type="entry name" value="Rhodanese-like domain"/>
    <property type="match status" value="1"/>
</dbReference>
<protein>
    <submittedName>
        <fullName evidence="3">tRNA 2-selenouridine synthase</fullName>
    </submittedName>
</protein>
<dbReference type="InterPro" id="IPR001307">
    <property type="entry name" value="Thiosulphate_STrfase_CS"/>
</dbReference>
<gene>
    <name evidence="3" type="ORF">SAMN05421688_3091</name>
</gene>
<dbReference type="EMBL" id="FOJU01000005">
    <property type="protein sequence ID" value="SFB12664.1"/>
    <property type="molecule type" value="Genomic_DNA"/>
</dbReference>
<proteinExistence type="predicted"/>
<dbReference type="PANTHER" id="PTHR30401:SF0">
    <property type="entry name" value="TRNA 2-SELENOURIDINE SYNTHASE"/>
    <property type="match status" value="1"/>
</dbReference>
<evidence type="ECO:0000256" key="1">
    <source>
        <dbReference type="ARBA" id="ARBA00023266"/>
    </source>
</evidence>
<dbReference type="NCBIfam" id="TIGR03167">
    <property type="entry name" value="tRNA_sel_U_synt"/>
    <property type="match status" value="1"/>
</dbReference>
<dbReference type="InterPro" id="IPR017582">
    <property type="entry name" value="SelU"/>
</dbReference>
<dbReference type="NCBIfam" id="NF008750">
    <property type="entry name" value="PRK11784.1-2"/>
    <property type="match status" value="1"/>
</dbReference>
<dbReference type="GO" id="GO:0002098">
    <property type="term" value="P:tRNA wobble uridine modification"/>
    <property type="evidence" value="ECO:0007669"/>
    <property type="project" value="InterPro"/>
</dbReference>
<dbReference type="InterPro" id="IPR058840">
    <property type="entry name" value="AAA_SelU"/>
</dbReference>
<dbReference type="SUPFAM" id="SSF52821">
    <property type="entry name" value="Rhodanese/Cell cycle control phosphatase"/>
    <property type="match status" value="1"/>
</dbReference>
<keyword evidence="1" id="KW-0711">Selenium</keyword>
<dbReference type="OrthoDB" id="9808735at2"/>
<feature type="domain" description="Rhodanese" evidence="2">
    <location>
        <begin position="13"/>
        <end position="135"/>
    </location>
</feature>
<organism evidence="3 4">
    <name type="scientific">Poseidonocella pacifica</name>
    <dbReference type="NCBI Taxonomy" id="871651"/>
    <lineage>
        <taxon>Bacteria</taxon>
        <taxon>Pseudomonadati</taxon>
        <taxon>Pseudomonadota</taxon>
        <taxon>Alphaproteobacteria</taxon>
        <taxon>Rhodobacterales</taxon>
        <taxon>Roseobacteraceae</taxon>
        <taxon>Poseidonocella</taxon>
    </lineage>
</organism>
<dbReference type="InterPro" id="IPR001763">
    <property type="entry name" value="Rhodanese-like_dom"/>
</dbReference>
<dbReference type="NCBIfam" id="NF008752">
    <property type="entry name" value="PRK11784.1-4"/>
    <property type="match status" value="1"/>
</dbReference>
<dbReference type="GO" id="GO:0004792">
    <property type="term" value="F:thiosulfate-cyanide sulfurtransferase activity"/>
    <property type="evidence" value="ECO:0007669"/>
    <property type="project" value="InterPro"/>
</dbReference>
<dbReference type="PANTHER" id="PTHR30401">
    <property type="entry name" value="TRNA 2-SELENOURIDINE SYNTHASE"/>
    <property type="match status" value="1"/>
</dbReference>
<dbReference type="Proteomes" id="UP000198796">
    <property type="component" value="Unassembled WGS sequence"/>
</dbReference>
<dbReference type="PROSITE" id="PS50206">
    <property type="entry name" value="RHODANESE_3"/>
    <property type="match status" value="1"/>
</dbReference>
<dbReference type="CDD" id="cd01520">
    <property type="entry name" value="RHOD_YbbB"/>
    <property type="match status" value="1"/>
</dbReference>
<dbReference type="Pfam" id="PF00581">
    <property type="entry name" value="Rhodanese"/>
    <property type="match status" value="1"/>
</dbReference>
<dbReference type="STRING" id="871651.SAMN05421688_3091"/>
<accession>A0A1I0YH54</accession>